<accession>A0A6H5I0K7</accession>
<organism evidence="1 2">
    <name type="scientific">Trichogramma brassicae</name>
    <dbReference type="NCBI Taxonomy" id="86971"/>
    <lineage>
        <taxon>Eukaryota</taxon>
        <taxon>Metazoa</taxon>
        <taxon>Ecdysozoa</taxon>
        <taxon>Arthropoda</taxon>
        <taxon>Hexapoda</taxon>
        <taxon>Insecta</taxon>
        <taxon>Pterygota</taxon>
        <taxon>Neoptera</taxon>
        <taxon>Endopterygota</taxon>
        <taxon>Hymenoptera</taxon>
        <taxon>Apocrita</taxon>
        <taxon>Proctotrupomorpha</taxon>
        <taxon>Chalcidoidea</taxon>
        <taxon>Trichogrammatidae</taxon>
        <taxon>Trichogramma</taxon>
    </lineage>
</organism>
<protein>
    <submittedName>
        <fullName evidence="1">Uncharacterized protein</fullName>
    </submittedName>
</protein>
<name>A0A6H5I0K7_9HYME</name>
<dbReference type="AlphaFoldDB" id="A0A6H5I0K7"/>
<evidence type="ECO:0000313" key="2">
    <source>
        <dbReference type="Proteomes" id="UP000479190"/>
    </source>
</evidence>
<dbReference type="EMBL" id="CADCXV010000647">
    <property type="protein sequence ID" value="CAB0031578.1"/>
    <property type="molecule type" value="Genomic_DNA"/>
</dbReference>
<evidence type="ECO:0000313" key="1">
    <source>
        <dbReference type="EMBL" id="CAB0031578.1"/>
    </source>
</evidence>
<proteinExistence type="predicted"/>
<sequence>MKVERASPPTPSALNYMKPFLIRTIYEYIHVRTPVIIRQCRCLPSTLGDRRRCCCYCCSSYPQYRSIIIIWIFARRSIGKCNLTKCARPAVECPQQLEPPTNESSSRAAASVWRAKKKLRGKFARRGSDNSCPEPYTRTHACMQKCKIKRSI</sequence>
<keyword evidence="2" id="KW-1185">Reference proteome</keyword>
<reference evidence="1 2" key="1">
    <citation type="submission" date="2020-02" db="EMBL/GenBank/DDBJ databases">
        <authorList>
            <person name="Ferguson B K."/>
        </authorList>
    </citation>
    <scope>NUCLEOTIDE SEQUENCE [LARGE SCALE GENOMIC DNA]</scope>
</reference>
<dbReference type="Proteomes" id="UP000479190">
    <property type="component" value="Unassembled WGS sequence"/>
</dbReference>
<gene>
    <name evidence="1" type="ORF">TBRA_LOCUS3545</name>
</gene>